<evidence type="ECO:0000313" key="1">
    <source>
        <dbReference type="EMBL" id="GMH63423.1"/>
    </source>
</evidence>
<dbReference type="AlphaFoldDB" id="A0A9W7E2H3"/>
<comment type="caution">
    <text evidence="1">The sequence shown here is derived from an EMBL/GenBank/DDBJ whole genome shotgun (WGS) entry which is preliminary data.</text>
</comment>
<organism evidence="1 2">
    <name type="scientific">Triparma laevis f. longispina</name>
    <dbReference type="NCBI Taxonomy" id="1714387"/>
    <lineage>
        <taxon>Eukaryota</taxon>
        <taxon>Sar</taxon>
        <taxon>Stramenopiles</taxon>
        <taxon>Ochrophyta</taxon>
        <taxon>Bolidophyceae</taxon>
        <taxon>Parmales</taxon>
        <taxon>Triparmaceae</taxon>
        <taxon>Triparma</taxon>
    </lineage>
</organism>
<protein>
    <submittedName>
        <fullName evidence="1">Uncharacterized protein</fullName>
    </submittedName>
</protein>
<name>A0A9W7E2H3_9STRA</name>
<reference evidence="2" key="1">
    <citation type="journal article" date="2023" name="Commun. Biol.">
        <title>Genome analysis of Parmales, the sister group of diatoms, reveals the evolutionary specialization of diatoms from phago-mixotrophs to photoautotrophs.</title>
        <authorList>
            <person name="Ban H."/>
            <person name="Sato S."/>
            <person name="Yoshikawa S."/>
            <person name="Yamada K."/>
            <person name="Nakamura Y."/>
            <person name="Ichinomiya M."/>
            <person name="Sato N."/>
            <person name="Blanc-Mathieu R."/>
            <person name="Endo H."/>
            <person name="Kuwata A."/>
            <person name="Ogata H."/>
        </authorList>
    </citation>
    <scope>NUCLEOTIDE SEQUENCE [LARGE SCALE GENOMIC DNA]</scope>
    <source>
        <strain evidence="2">NIES 3700</strain>
    </source>
</reference>
<accession>A0A9W7E2H3</accession>
<evidence type="ECO:0000313" key="2">
    <source>
        <dbReference type="Proteomes" id="UP001165122"/>
    </source>
</evidence>
<feature type="non-terminal residue" evidence="1">
    <location>
        <position position="1"/>
    </location>
</feature>
<proteinExistence type="predicted"/>
<keyword evidence="2" id="KW-1185">Reference proteome</keyword>
<dbReference type="EMBL" id="BRXW01000530">
    <property type="protein sequence ID" value="GMH63423.1"/>
    <property type="molecule type" value="Genomic_DNA"/>
</dbReference>
<dbReference type="Proteomes" id="UP001165122">
    <property type="component" value="Unassembled WGS sequence"/>
</dbReference>
<sequence length="66" mass="7806">EVYFKGVIVKDKGAQTWAVDYDDRDKEFRISAKHISKTGKVLSEAERIRVAAEFLEKRREFEEEEK</sequence>
<gene>
    <name evidence="1" type="ORF">TrLO_g11508</name>
</gene>